<protein>
    <recommendedName>
        <fullName evidence="2">DUF7979 domain-containing protein</fullName>
    </recommendedName>
</protein>
<evidence type="ECO:0000313" key="3">
    <source>
        <dbReference type="EMBL" id="SFP49246.1"/>
    </source>
</evidence>
<sequence>MKTHWSLLLVAVGVVLATVGGYFLWDAYVCSSTEMVSVEPADTEYEPVAFDSLSERQQDAFLRALETDGHLTVDDDLDLPYTVSYENETYRALTAHGDGCWITGIPAAPITLLGLVLVGFGARRFRAE</sequence>
<gene>
    <name evidence="3" type="ORF">SAMN05216277_10466</name>
</gene>
<feature type="transmembrane region" description="Helical" evidence="1">
    <location>
        <begin position="101"/>
        <end position="122"/>
    </location>
</feature>
<keyword evidence="4" id="KW-1185">Reference proteome</keyword>
<feature type="domain" description="DUF7979" evidence="2">
    <location>
        <begin position="33"/>
        <end position="92"/>
    </location>
</feature>
<proteinExistence type="predicted"/>
<dbReference type="Pfam" id="PF25934">
    <property type="entry name" value="DUF7979"/>
    <property type="match status" value="1"/>
</dbReference>
<name>A0A1I5QTT8_9EURY</name>
<feature type="transmembrane region" description="Helical" evidence="1">
    <location>
        <begin position="7"/>
        <end position="25"/>
    </location>
</feature>
<dbReference type="Proteomes" id="UP000183769">
    <property type="component" value="Unassembled WGS sequence"/>
</dbReference>
<evidence type="ECO:0000313" key="4">
    <source>
        <dbReference type="Proteomes" id="UP000183769"/>
    </source>
</evidence>
<accession>A0A1I5QTT8</accession>
<organism evidence="3 4">
    <name type="scientific">Halolamina pelagica</name>
    <dbReference type="NCBI Taxonomy" id="699431"/>
    <lineage>
        <taxon>Archaea</taxon>
        <taxon>Methanobacteriati</taxon>
        <taxon>Methanobacteriota</taxon>
        <taxon>Stenosarchaea group</taxon>
        <taxon>Halobacteria</taxon>
        <taxon>Halobacteriales</taxon>
        <taxon>Haloferacaceae</taxon>
    </lineage>
</organism>
<dbReference type="InterPro" id="IPR058285">
    <property type="entry name" value="DUF7979"/>
</dbReference>
<evidence type="ECO:0000256" key="1">
    <source>
        <dbReference type="SAM" id="Phobius"/>
    </source>
</evidence>
<dbReference type="AlphaFoldDB" id="A0A1I5QTT8"/>
<evidence type="ECO:0000259" key="2">
    <source>
        <dbReference type="Pfam" id="PF25934"/>
    </source>
</evidence>
<dbReference type="OrthoDB" id="383376at2157"/>
<reference evidence="4" key="1">
    <citation type="submission" date="2016-10" db="EMBL/GenBank/DDBJ databases">
        <authorList>
            <person name="Varghese N."/>
            <person name="Submissions S."/>
        </authorList>
    </citation>
    <scope>NUCLEOTIDE SEQUENCE [LARGE SCALE GENOMIC DNA]</scope>
    <source>
        <strain evidence="4">CGMCC 1.10329</strain>
    </source>
</reference>
<dbReference type="RefSeq" id="WP_074876991.1">
    <property type="nucleotide sequence ID" value="NZ_FOXI01000004.1"/>
</dbReference>
<keyword evidence="1" id="KW-0812">Transmembrane</keyword>
<keyword evidence="1" id="KW-0472">Membrane</keyword>
<dbReference type="EMBL" id="FOXI01000004">
    <property type="protein sequence ID" value="SFP49246.1"/>
    <property type="molecule type" value="Genomic_DNA"/>
</dbReference>
<keyword evidence="1" id="KW-1133">Transmembrane helix</keyword>